<name>A0A427Y3A5_9TREE</name>
<evidence type="ECO:0000313" key="1">
    <source>
        <dbReference type="EMBL" id="RSH85455.1"/>
    </source>
</evidence>
<dbReference type="Proteomes" id="UP000279259">
    <property type="component" value="Unassembled WGS sequence"/>
</dbReference>
<accession>A0A427Y3A5</accession>
<keyword evidence="2" id="KW-1185">Reference proteome</keyword>
<evidence type="ECO:0000313" key="2">
    <source>
        <dbReference type="Proteomes" id="UP000279259"/>
    </source>
</evidence>
<gene>
    <name evidence="1" type="ORF">EHS25_004851</name>
</gene>
<sequence length="124" mass="13608">MNTSCTRGKQPLRSPAGFEQLRWNSPTIGREVRTLRVVILECEAASFTTVGQSALRGLDLLLDDACTVRPRAEVYGREGGNTLFCVALAVALIRSLGRGSSHKKDNLDRRPECLKLIRDPGKAL</sequence>
<organism evidence="1 2">
    <name type="scientific">Saitozyma podzolica</name>
    <dbReference type="NCBI Taxonomy" id="1890683"/>
    <lineage>
        <taxon>Eukaryota</taxon>
        <taxon>Fungi</taxon>
        <taxon>Dikarya</taxon>
        <taxon>Basidiomycota</taxon>
        <taxon>Agaricomycotina</taxon>
        <taxon>Tremellomycetes</taxon>
        <taxon>Tremellales</taxon>
        <taxon>Trimorphomycetaceae</taxon>
        <taxon>Saitozyma</taxon>
    </lineage>
</organism>
<reference evidence="1 2" key="1">
    <citation type="submission" date="2018-11" db="EMBL/GenBank/DDBJ databases">
        <title>Genome sequence of Saitozyma podzolica DSM 27192.</title>
        <authorList>
            <person name="Aliyu H."/>
            <person name="Gorte O."/>
            <person name="Ochsenreither K."/>
        </authorList>
    </citation>
    <scope>NUCLEOTIDE SEQUENCE [LARGE SCALE GENOMIC DNA]</scope>
    <source>
        <strain evidence="1 2">DSM 27192</strain>
    </source>
</reference>
<protein>
    <submittedName>
        <fullName evidence="1">Uncharacterized protein</fullName>
    </submittedName>
</protein>
<proteinExistence type="predicted"/>
<dbReference type="EMBL" id="RSCD01000020">
    <property type="protein sequence ID" value="RSH85455.1"/>
    <property type="molecule type" value="Genomic_DNA"/>
</dbReference>
<comment type="caution">
    <text evidence="1">The sequence shown here is derived from an EMBL/GenBank/DDBJ whole genome shotgun (WGS) entry which is preliminary data.</text>
</comment>
<dbReference type="AlphaFoldDB" id="A0A427Y3A5"/>